<organism evidence="2 3">
    <name type="scientific">Mytilus galloprovincialis</name>
    <name type="common">Mediterranean mussel</name>
    <dbReference type="NCBI Taxonomy" id="29158"/>
    <lineage>
        <taxon>Eukaryota</taxon>
        <taxon>Metazoa</taxon>
        <taxon>Spiralia</taxon>
        <taxon>Lophotrochozoa</taxon>
        <taxon>Mollusca</taxon>
        <taxon>Bivalvia</taxon>
        <taxon>Autobranchia</taxon>
        <taxon>Pteriomorphia</taxon>
        <taxon>Mytilida</taxon>
        <taxon>Mytiloidea</taxon>
        <taxon>Mytilidae</taxon>
        <taxon>Mytilinae</taxon>
        <taxon>Mytilus</taxon>
    </lineage>
</organism>
<evidence type="ECO:0000313" key="2">
    <source>
        <dbReference type="EMBL" id="VDI59525.1"/>
    </source>
</evidence>
<name>A0A8B6G6R4_MYTGA</name>
<feature type="compositionally biased region" description="Basic residues" evidence="1">
    <location>
        <begin position="73"/>
        <end position="83"/>
    </location>
</feature>
<comment type="caution">
    <text evidence="2">The sequence shown here is derived from an EMBL/GenBank/DDBJ whole genome shotgun (WGS) entry which is preliminary data.</text>
</comment>
<feature type="region of interest" description="Disordered" evidence="1">
    <location>
        <begin position="123"/>
        <end position="179"/>
    </location>
</feature>
<feature type="region of interest" description="Disordered" evidence="1">
    <location>
        <begin position="1"/>
        <end position="100"/>
    </location>
</feature>
<dbReference type="EMBL" id="UYJE01007947">
    <property type="protein sequence ID" value="VDI59525.1"/>
    <property type="molecule type" value="Genomic_DNA"/>
</dbReference>
<protein>
    <submittedName>
        <fullName evidence="2">Uncharacterized protein</fullName>
    </submittedName>
</protein>
<dbReference type="Proteomes" id="UP000596742">
    <property type="component" value="Unassembled WGS sequence"/>
</dbReference>
<dbReference type="AlphaFoldDB" id="A0A8B6G6R4"/>
<feature type="compositionally biased region" description="Basic and acidic residues" evidence="1">
    <location>
        <begin position="123"/>
        <end position="135"/>
    </location>
</feature>
<proteinExistence type="predicted"/>
<evidence type="ECO:0000256" key="1">
    <source>
        <dbReference type="SAM" id="MobiDB-lite"/>
    </source>
</evidence>
<reference evidence="2" key="1">
    <citation type="submission" date="2018-11" db="EMBL/GenBank/DDBJ databases">
        <authorList>
            <person name="Alioto T."/>
            <person name="Alioto T."/>
        </authorList>
    </citation>
    <scope>NUCLEOTIDE SEQUENCE</scope>
</reference>
<keyword evidence="3" id="KW-1185">Reference proteome</keyword>
<accession>A0A8B6G6R4</accession>
<feature type="compositionally biased region" description="Low complexity" evidence="1">
    <location>
        <begin position="54"/>
        <end position="69"/>
    </location>
</feature>
<sequence>MVKRKNPALPRPSERSETDTETDDLETDTDCNMYTDFSEPETDDRDVTVVPKVSLINLPSSSSIPTSSDIRPRRSLRLSRKREVHTESEREEPEMQSHGDTAGVYEMTGQMVSAIQSAFKGFHRDTKLTEKGETRKAKKRPTKSKSDPGRLHPVMSNFAIQSDSDGRTDESSYEDSIESSIDTCNITEPKRKPAMSSNVKLPAYTGKEKWEVYYNRFEAVSKLSHWDDNTKLAELLSRLQGEAGDFAFDQLAQRTLSSYTRLTKKIHNRFGTFETKKNYKTLFNRRN</sequence>
<feature type="compositionally biased region" description="Acidic residues" evidence="1">
    <location>
        <begin position="19"/>
        <end position="29"/>
    </location>
</feature>
<feature type="compositionally biased region" description="Basic and acidic residues" evidence="1">
    <location>
        <begin position="84"/>
        <end position="97"/>
    </location>
</feature>
<gene>
    <name evidence="2" type="ORF">MGAL_10B023399</name>
</gene>
<dbReference type="OrthoDB" id="10343665at2759"/>
<evidence type="ECO:0000313" key="3">
    <source>
        <dbReference type="Proteomes" id="UP000596742"/>
    </source>
</evidence>